<evidence type="ECO:0000313" key="2">
    <source>
        <dbReference type="Proteomes" id="UP001159427"/>
    </source>
</evidence>
<name>A0ABN8SHZ4_9CNID</name>
<protein>
    <submittedName>
        <fullName evidence="1">Uncharacterized protein</fullName>
    </submittedName>
</protein>
<comment type="caution">
    <text evidence="1">The sequence shown here is derived from an EMBL/GenBank/DDBJ whole genome shotgun (WGS) entry which is preliminary data.</text>
</comment>
<feature type="non-terminal residue" evidence="1">
    <location>
        <position position="86"/>
    </location>
</feature>
<proteinExistence type="predicted"/>
<evidence type="ECO:0000313" key="1">
    <source>
        <dbReference type="EMBL" id="CAH3190317.1"/>
    </source>
</evidence>
<dbReference type="EMBL" id="CALNXI010002728">
    <property type="protein sequence ID" value="CAH3190317.1"/>
    <property type="molecule type" value="Genomic_DNA"/>
</dbReference>
<organism evidence="1 2">
    <name type="scientific">Porites evermanni</name>
    <dbReference type="NCBI Taxonomy" id="104178"/>
    <lineage>
        <taxon>Eukaryota</taxon>
        <taxon>Metazoa</taxon>
        <taxon>Cnidaria</taxon>
        <taxon>Anthozoa</taxon>
        <taxon>Hexacorallia</taxon>
        <taxon>Scleractinia</taxon>
        <taxon>Fungiina</taxon>
        <taxon>Poritidae</taxon>
        <taxon>Porites</taxon>
    </lineage>
</organism>
<gene>
    <name evidence="1" type="ORF">PEVE_00020328</name>
</gene>
<accession>A0ABN8SHZ4</accession>
<sequence length="86" mass="9702">MEEGHTSLKPNLPELFKMSEYAKIIQQTTQPILEEFSTSLRSVGFSKEKEITYATSFCSQLFTVSGRAVKNIVRNPQTSIMQVRGS</sequence>
<dbReference type="Proteomes" id="UP001159427">
    <property type="component" value="Unassembled WGS sequence"/>
</dbReference>
<keyword evidence="2" id="KW-1185">Reference proteome</keyword>
<reference evidence="1 2" key="1">
    <citation type="submission" date="2022-05" db="EMBL/GenBank/DDBJ databases">
        <authorList>
            <consortium name="Genoscope - CEA"/>
            <person name="William W."/>
        </authorList>
    </citation>
    <scope>NUCLEOTIDE SEQUENCE [LARGE SCALE GENOMIC DNA]</scope>
</reference>